<keyword evidence="2 4" id="KW-0732">Signal</keyword>
<evidence type="ECO:0000256" key="2">
    <source>
        <dbReference type="ARBA" id="ARBA00022729"/>
    </source>
</evidence>
<dbReference type="InterPro" id="IPR035669">
    <property type="entry name" value="SGNH_plant_lipase-like"/>
</dbReference>
<evidence type="ECO:0000256" key="4">
    <source>
        <dbReference type="SAM" id="SignalP"/>
    </source>
</evidence>
<dbReference type="InterPro" id="IPR036514">
    <property type="entry name" value="SGNH_hydro_sf"/>
</dbReference>
<evidence type="ECO:0000256" key="3">
    <source>
        <dbReference type="ARBA" id="ARBA00022801"/>
    </source>
</evidence>
<feature type="signal peptide" evidence="4">
    <location>
        <begin position="1"/>
        <end position="28"/>
    </location>
</feature>
<keyword evidence="6" id="KW-1185">Reference proteome</keyword>
<dbReference type="PANTHER" id="PTHR22835">
    <property type="entry name" value="ZINC FINGER FYVE DOMAIN CONTAINING PROTEIN"/>
    <property type="match status" value="1"/>
</dbReference>
<gene>
    <name evidence="5" type="ORF">GOP47_0010223</name>
</gene>
<dbReference type="OrthoDB" id="1600564at2759"/>
<comment type="caution">
    <text evidence="5">The sequence shown here is derived from an EMBL/GenBank/DDBJ whole genome shotgun (WGS) entry which is preliminary data.</text>
</comment>
<name>A0A9D4UVK3_ADICA</name>
<organism evidence="5 6">
    <name type="scientific">Adiantum capillus-veneris</name>
    <name type="common">Maidenhair fern</name>
    <dbReference type="NCBI Taxonomy" id="13818"/>
    <lineage>
        <taxon>Eukaryota</taxon>
        <taxon>Viridiplantae</taxon>
        <taxon>Streptophyta</taxon>
        <taxon>Embryophyta</taxon>
        <taxon>Tracheophyta</taxon>
        <taxon>Polypodiopsida</taxon>
        <taxon>Polypodiidae</taxon>
        <taxon>Polypodiales</taxon>
        <taxon>Pteridineae</taxon>
        <taxon>Pteridaceae</taxon>
        <taxon>Vittarioideae</taxon>
        <taxon>Adiantum</taxon>
    </lineage>
</organism>
<dbReference type="InterPro" id="IPR001087">
    <property type="entry name" value="GDSL"/>
</dbReference>
<dbReference type="GO" id="GO:0006629">
    <property type="term" value="P:lipid metabolic process"/>
    <property type="evidence" value="ECO:0007669"/>
    <property type="project" value="InterPro"/>
</dbReference>
<dbReference type="PANTHER" id="PTHR22835:SF659">
    <property type="entry name" value="GDSL LIPASE_ACYLHYDROLASE, PUTATIVE (AFU_ORTHOLOGUE AFUA_2G00510)-RELATED"/>
    <property type="match status" value="1"/>
</dbReference>
<dbReference type="EMBL" id="JABFUD020000010">
    <property type="protein sequence ID" value="KAI5074262.1"/>
    <property type="molecule type" value="Genomic_DNA"/>
</dbReference>
<dbReference type="InterPro" id="IPR008265">
    <property type="entry name" value="Lipase_GDSL_AS"/>
</dbReference>
<sequence length="369" mass="40042">MATTTLAPGLTFLWAPILLISISSAACASSILGTYPAIFVFGDSLSDTGNGVLSGSSSALRTTQFPYGETFPGFPAWRYSDGRVQVDLLASHLGLPFLNPYLNSSADFRGGVNYAVAGATALNVSLLHSLGVNTSSDLSLDVQISWHLDAQARAESSDGNIAAFTEGLYVIQIGGDDYTHSYCAKYSPSFVISTLMPLVIQKIRNAVETLLSSGAKNFLFISITPVGCSAAMLTNVDGNRDAYGCLEELNYASYLHGVRIQEEMASLRVLYPDVSFLYMDLFGAYDYIFKHKEMFGFSEDLKACCGAGDEYPYNYNSDDVCNVESVSVCSSPSEYILWDGVHFTDSFNLQIFNQTFITGSFIDTSHAFQ</sequence>
<evidence type="ECO:0000256" key="1">
    <source>
        <dbReference type="ARBA" id="ARBA00008668"/>
    </source>
</evidence>
<dbReference type="Proteomes" id="UP000886520">
    <property type="component" value="Chromosome 10"/>
</dbReference>
<dbReference type="Pfam" id="PF00657">
    <property type="entry name" value="Lipase_GDSL"/>
    <property type="match status" value="1"/>
</dbReference>
<reference evidence="5" key="1">
    <citation type="submission" date="2021-01" db="EMBL/GenBank/DDBJ databases">
        <title>Adiantum capillus-veneris genome.</title>
        <authorList>
            <person name="Fang Y."/>
            <person name="Liao Q."/>
        </authorList>
    </citation>
    <scope>NUCLEOTIDE SEQUENCE</scope>
    <source>
        <strain evidence="5">H3</strain>
        <tissue evidence="5">Leaf</tissue>
    </source>
</reference>
<dbReference type="SUPFAM" id="SSF52266">
    <property type="entry name" value="SGNH hydrolase"/>
    <property type="match status" value="1"/>
</dbReference>
<dbReference type="AlphaFoldDB" id="A0A9D4UVK3"/>
<keyword evidence="3" id="KW-0378">Hydrolase</keyword>
<dbReference type="Gene3D" id="3.40.50.1110">
    <property type="entry name" value="SGNH hydrolase"/>
    <property type="match status" value="1"/>
</dbReference>
<dbReference type="GO" id="GO:0016298">
    <property type="term" value="F:lipase activity"/>
    <property type="evidence" value="ECO:0007669"/>
    <property type="project" value="InterPro"/>
</dbReference>
<evidence type="ECO:0008006" key="7">
    <source>
        <dbReference type="Google" id="ProtNLM"/>
    </source>
</evidence>
<dbReference type="PROSITE" id="PS01098">
    <property type="entry name" value="LIPASE_GDSL_SER"/>
    <property type="match status" value="1"/>
</dbReference>
<proteinExistence type="inferred from homology"/>
<dbReference type="CDD" id="cd01837">
    <property type="entry name" value="SGNH_plant_lipase_like"/>
    <property type="match status" value="1"/>
</dbReference>
<comment type="similarity">
    <text evidence="1">Belongs to the 'GDSL' lipolytic enzyme family.</text>
</comment>
<evidence type="ECO:0000313" key="5">
    <source>
        <dbReference type="EMBL" id="KAI5074262.1"/>
    </source>
</evidence>
<evidence type="ECO:0000313" key="6">
    <source>
        <dbReference type="Proteomes" id="UP000886520"/>
    </source>
</evidence>
<feature type="chain" id="PRO_5039396062" description="GDSL esterase/lipase" evidence="4">
    <location>
        <begin position="29"/>
        <end position="369"/>
    </location>
</feature>
<protein>
    <recommendedName>
        <fullName evidence="7">GDSL esterase/lipase</fullName>
    </recommendedName>
</protein>
<accession>A0A9D4UVK3</accession>